<feature type="domain" description="VHS" evidence="10">
    <location>
        <begin position="1"/>
        <end position="114"/>
    </location>
</feature>
<feature type="compositionally biased region" description="Low complexity" evidence="8">
    <location>
        <begin position="515"/>
        <end position="536"/>
    </location>
</feature>
<keyword evidence="12" id="KW-1185">Reference proteome</keyword>
<sequence>MDICDRVGTTPNGAKECLKSIMKRVNHKVPHVAMQALSLLSACVSNSGKIFHLEICSRDFSSEVRSILNKAHPKVCEKLKALLVECADEFQKDPQLSLIGATIKSLKEEGVTFPSSGSQAHPKVCEKLKALLVECADEFQKDPQLSLIGATIKSLKEEGVTFPSSGSQSTASTKTSTPSPSNIADDDLAKAIELSLQEQQRHPETRPLALPADPPFNNNKDSRKVRALYDFEAVEDNELTFKAGELLIVQDDSDPNWWKGENHRGVGLFPSNFVTTNLNAEPEPVFIFFVVFVEKTSLPEETKQETKEEAEPVFIDEEKMDRTQHLLQNTDPADTQPDSAELLHLEDVCQQMGPMIDEKLEEIDRKHSELSELNVKVLEALELYNKLMHETPMYSVYSKMQPQAHYPQTSAGVPMQAYPGAAQSATYMASGIPQVTGQGYSLGPDQIGPLRSLPPTVNSTSQPGQTPYMSAGINASYMNHALGGPAPYPQQVGVAMDMSSYQNSNPNMTQASSYPMATQAHPAPQQQANYYQQPLL</sequence>
<dbReference type="InterPro" id="IPR036028">
    <property type="entry name" value="SH3-like_dom_sf"/>
</dbReference>
<feature type="region of interest" description="Disordered" evidence="8">
    <location>
        <begin position="160"/>
        <end position="184"/>
    </location>
</feature>
<name>A0ABS2XN02_POLSP</name>
<dbReference type="PANTHER" id="PTHR45929">
    <property type="entry name" value="JAK PATHWAY SIGNAL TRANSDUCTION ADAPTOR MOLECULE"/>
    <property type="match status" value="1"/>
</dbReference>
<evidence type="ECO:0000313" key="12">
    <source>
        <dbReference type="Proteomes" id="UP001166093"/>
    </source>
</evidence>
<evidence type="ECO:0000259" key="10">
    <source>
        <dbReference type="PROSITE" id="PS50179"/>
    </source>
</evidence>
<keyword evidence="6" id="KW-0653">Protein transport</keyword>
<feature type="region of interest" description="Disordered" evidence="8">
    <location>
        <begin position="499"/>
        <end position="536"/>
    </location>
</feature>
<evidence type="ECO:0000256" key="1">
    <source>
        <dbReference type="ARBA" id="ARBA00004469"/>
    </source>
</evidence>
<dbReference type="PROSITE" id="PS50179">
    <property type="entry name" value="VHS"/>
    <property type="match status" value="2"/>
</dbReference>
<evidence type="ECO:0000313" key="11">
    <source>
        <dbReference type="EMBL" id="MBN3275694.1"/>
    </source>
</evidence>
<dbReference type="InterPro" id="IPR002014">
    <property type="entry name" value="VHS_dom"/>
</dbReference>
<evidence type="ECO:0000256" key="7">
    <source>
        <dbReference type="PROSITE-ProRule" id="PRU00192"/>
    </source>
</evidence>
<dbReference type="InterPro" id="IPR050670">
    <property type="entry name" value="STAM"/>
</dbReference>
<comment type="similarity">
    <text evidence="2">Belongs to the STAM family.</text>
</comment>
<reference evidence="11" key="1">
    <citation type="journal article" date="2021" name="Cell">
        <title>Tracing the genetic footprints of vertebrate landing in non-teleost ray-finned fishes.</title>
        <authorList>
            <person name="Bi X."/>
            <person name="Wang K."/>
            <person name="Yang L."/>
            <person name="Pan H."/>
            <person name="Jiang H."/>
            <person name="Wei Q."/>
            <person name="Fang M."/>
            <person name="Yu H."/>
            <person name="Zhu C."/>
            <person name="Cai Y."/>
            <person name="He Y."/>
            <person name="Gan X."/>
            <person name="Zeng H."/>
            <person name="Yu D."/>
            <person name="Zhu Y."/>
            <person name="Jiang H."/>
            <person name="Qiu Q."/>
            <person name="Yang H."/>
            <person name="Zhang Y.E."/>
            <person name="Wang W."/>
            <person name="Zhu M."/>
            <person name="He S."/>
            <person name="Zhang G."/>
        </authorList>
    </citation>
    <scope>NUCLEOTIDE SEQUENCE</scope>
    <source>
        <strain evidence="11">Pddl_001</strain>
    </source>
</reference>
<keyword evidence="5" id="KW-0967">Endosome</keyword>
<dbReference type="Gene3D" id="1.20.5.1940">
    <property type="match status" value="1"/>
</dbReference>
<dbReference type="PROSITE" id="PS50002">
    <property type="entry name" value="SH3"/>
    <property type="match status" value="1"/>
</dbReference>
<dbReference type="PRINTS" id="PR00452">
    <property type="entry name" value="SH3DOMAIN"/>
</dbReference>
<evidence type="ECO:0000259" key="9">
    <source>
        <dbReference type="PROSITE" id="PS50002"/>
    </source>
</evidence>
<comment type="subcellular location">
    <subcellularLocation>
        <location evidence="1">Early endosome membrane</location>
        <topology evidence="1">Peripheral membrane protein</topology>
        <orientation evidence="1">Cytoplasmic side</orientation>
    </subcellularLocation>
</comment>
<dbReference type="PROSITE" id="PS50330">
    <property type="entry name" value="UIM"/>
    <property type="match status" value="1"/>
</dbReference>
<feature type="domain" description="SH3" evidence="9">
    <location>
        <begin position="220"/>
        <end position="279"/>
    </location>
</feature>
<dbReference type="SUPFAM" id="SSF48464">
    <property type="entry name" value="ENTH/VHS domain"/>
    <property type="match status" value="2"/>
</dbReference>
<dbReference type="Pfam" id="PF02809">
    <property type="entry name" value="UIM"/>
    <property type="match status" value="1"/>
</dbReference>
<dbReference type="CDD" id="cd21390">
    <property type="entry name" value="GAT_STAM2"/>
    <property type="match status" value="1"/>
</dbReference>
<feature type="non-terminal residue" evidence="11">
    <location>
        <position position="536"/>
    </location>
</feature>
<keyword evidence="4" id="KW-0813">Transport</keyword>
<feature type="non-terminal residue" evidence="11">
    <location>
        <position position="1"/>
    </location>
</feature>
<feature type="compositionally biased region" description="Low complexity" evidence="8">
    <location>
        <begin position="161"/>
        <end position="181"/>
    </location>
</feature>
<dbReference type="InterPro" id="IPR008942">
    <property type="entry name" value="ENTH_VHS"/>
</dbReference>
<dbReference type="Pfam" id="PF00018">
    <property type="entry name" value="SH3_1"/>
    <property type="match status" value="1"/>
</dbReference>
<feature type="compositionally biased region" description="Polar residues" evidence="8">
    <location>
        <begin position="499"/>
        <end position="513"/>
    </location>
</feature>
<keyword evidence="3 7" id="KW-0728">SH3 domain</keyword>
<dbReference type="SUPFAM" id="SSF50044">
    <property type="entry name" value="SH3-domain"/>
    <property type="match status" value="1"/>
</dbReference>
<feature type="domain" description="VHS" evidence="10">
    <location>
        <begin position="118"/>
        <end position="163"/>
    </location>
</feature>
<dbReference type="PANTHER" id="PTHR45929:SF1">
    <property type="entry name" value="HEMATOPOIETIC LINEAGE CELL-SPECIFIC PROTEIN-RELATED"/>
    <property type="match status" value="1"/>
</dbReference>
<dbReference type="SMART" id="SM00288">
    <property type="entry name" value="VHS"/>
    <property type="match status" value="1"/>
</dbReference>
<evidence type="ECO:0000256" key="8">
    <source>
        <dbReference type="SAM" id="MobiDB-lite"/>
    </source>
</evidence>
<dbReference type="InterPro" id="IPR001452">
    <property type="entry name" value="SH3_domain"/>
</dbReference>
<dbReference type="EMBL" id="JAAWVQ010052943">
    <property type="protein sequence ID" value="MBN3275694.1"/>
    <property type="molecule type" value="Genomic_DNA"/>
</dbReference>
<dbReference type="SMART" id="SM00326">
    <property type="entry name" value="SH3"/>
    <property type="match status" value="1"/>
</dbReference>
<gene>
    <name evidence="11" type="primary">Stam2_0</name>
    <name evidence="11" type="ORF">GTO93_0018313</name>
</gene>
<dbReference type="InterPro" id="IPR003903">
    <property type="entry name" value="UIM_dom"/>
</dbReference>
<organism evidence="11 12">
    <name type="scientific">Polyodon spathula</name>
    <name type="common">North American paddlefish</name>
    <name type="synonym">Squalus spathula</name>
    <dbReference type="NCBI Taxonomy" id="7913"/>
    <lineage>
        <taxon>Eukaryota</taxon>
        <taxon>Metazoa</taxon>
        <taxon>Chordata</taxon>
        <taxon>Craniata</taxon>
        <taxon>Vertebrata</taxon>
        <taxon>Euteleostomi</taxon>
        <taxon>Actinopterygii</taxon>
        <taxon>Chondrostei</taxon>
        <taxon>Acipenseriformes</taxon>
        <taxon>Polyodontidae</taxon>
        <taxon>Polyodon</taxon>
    </lineage>
</organism>
<dbReference type="InterPro" id="IPR035675">
    <property type="entry name" value="STAM2_SH3"/>
</dbReference>
<evidence type="ECO:0000256" key="6">
    <source>
        <dbReference type="ARBA" id="ARBA00022927"/>
    </source>
</evidence>
<feature type="region of interest" description="Disordered" evidence="8">
    <location>
        <begin position="198"/>
        <end position="221"/>
    </location>
</feature>
<evidence type="ECO:0000256" key="3">
    <source>
        <dbReference type="ARBA" id="ARBA00022443"/>
    </source>
</evidence>
<evidence type="ECO:0000256" key="2">
    <source>
        <dbReference type="ARBA" id="ARBA00009666"/>
    </source>
</evidence>
<proteinExistence type="inferred from homology"/>
<comment type="caution">
    <text evidence="11">The sequence shown here is derived from an EMBL/GenBank/DDBJ whole genome shotgun (WGS) entry which is preliminary data.</text>
</comment>
<protein>
    <submittedName>
        <fullName evidence="11">STAM2 protein</fullName>
    </submittedName>
</protein>
<dbReference type="Proteomes" id="UP001166093">
    <property type="component" value="Unassembled WGS sequence"/>
</dbReference>
<evidence type="ECO:0000256" key="5">
    <source>
        <dbReference type="ARBA" id="ARBA00022753"/>
    </source>
</evidence>
<dbReference type="Gene3D" id="2.30.30.40">
    <property type="entry name" value="SH3 Domains"/>
    <property type="match status" value="1"/>
</dbReference>
<dbReference type="Gene3D" id="1.25.40.90">
    <property type="match status" value="2"/>
</dbReference>
<dbReference type="Pfam" id="PF00790">
    <property type="entry name" value="VHS"/>
    <property type="match status" value="1"/>
</dbReference>
<evidence type="ECO:0000256" key="4">
    <source>
        <dbReference type="ARBA" id="ARBA00022448"/>
    </source>
</evidence>
<dbReference type="CDD" id="cd11963">
    <property type="entry name" value="SH3_STAM2"/>
    <property type="match status" value="1"/>
</dbReference>
<accession>A0ABS2XN02</accession>